<dbReference type="GO" id="GO:0008270">
    <property type="term" value="F:zinc ion binding"/>
    <property type="evidence" value="ECO:0007669"/>
    <property type="project" value="InterPro"/>
</dbReference>
<keyword evidence="7" id="KW-0175">Coiled coil</keyword>
<evidence type="ECO:0000256" key="4">
    <source>
        <dbReference type="ARBA" id="ARBA00022833"/>
    </source>
</evidence>
<dbReference type="Pfam" id="PF00194">
    <property type="entry name" value="Carb_anhydrase"/>
    <property type="match status" value="1"/>
</dbReference>
<organism evidence="10 11">
    <name type="scientific">Symbiodinium necroappetens</name>
    <dbReference type="NCBI Taxonomy" id="1628268"/>
    <lineage>
        <taxon>Eukaryota</taxon>
        <taxon>Sar</taxon>
        <taxon>Alveolata</taxon>
        <taxon>Dinophyceae</taxon>
        <taxon>Suessiales</taxon>
        <taxon>Symbiodiniaceae</taxon>
        <taxon>Symbiodinium</taxon>
    </lineage>
</organism>
<feature type="coiled-coil region" evidence="7">
    <location>
        <begin position="339"/>
        <end position="366"/>
    </location>
</feature>
<dbReference type="InterPro" id="IPR036398">
    <property type="entry name" value="CA_dom_sf"/>
</dbReference>
<comment type="similarity">
    <text evidence="1">Belongs to the alpha-carbonic anhydrase family.</text>
</comment>
<evidence type="ECO:0000256" key="3">
    <source>
        <dbReference type="ARBA" id="ARBA00022723"/>
    </source>
</evidence>
<gene>
    <name evidence="10" type="ORF">SNEC2469_LOCUS23609</name>
</gene>
<evidence type="ECO:0000256" key="6">
    <source>
        <dbReference type="ARBA" id="ARBA00048348"/>
    </source>
</evidence>
<evidence type="ECO:0000313" key="11">
    <source>
        <dbReference type="Proteomes" id="UP000601435"/>
    </source>
</evidence>
<dbReference type="GO" id="GO:0004089">
    <property type="term" value="F:carbonate dehydratase activity"/>
    <property type="evidence" value="ECO:0007669"/>
    <property type="project" value="UniProtKB-EC"/>
</dbReference>
<evidence type="ECO:0000256" key="8">
    <source>
        <dbReference type="SAM" id="MobiDB-lite"/>
    </source>
</evidence>
<feature type="region of interest" description="Disordered" evidence="8">
    <location>
        <begin position="367"/>
        <end position="400"/>
    </location>
</feature>
<dbReference type="SMART" id="SM01057">
    <property type="entry name" value="Carb_anhydrase"/>
    <property type="match status" value="1"/>
</dbReference>
<keyword evidence="5" id="KW-0456">Lyase</keyword>
<protein>
    <recommendedName>
        <fullName evidence="2">carbonic anhydrase</fullName>
        <ecNumber evidence="2">4.2.1.1</ecNumber>
    </recommendedName>
</protein>
<reference evidence="10" key="1">
    <citation type="submission" date="2021-02" db="EMBL/GenBank/DDBJ databases">
        <authorList>
            <person name="Dougan E. K."/>
            <person name="Rhodes N."/>
            <person name="Thang M."/>
            <person name="Chan C."/>
        </authorList>
    </citation>
    <scope>NUCLEOTIDE SEQUENCE</scope>
</reference>
<keyword evidence="3" id="KW-0479">Metal-binding</keyword>
<dbReference type="EC" id="4.2.1.1" evidence="2"/>
<dbReference type="PANTHER" id="PTHR18952:SF265">
    <property type="entry name" value="CARBONIC ANHYDRASE"/>
    <property type="match status" value="1"/>
</dbReference>
<proteinExistence type="inferred from homology"/>
<dbReference type="EMBL" id="CAJNJA010044252">
    <property type="protein sequence ID" value="CAE7800520.1"/>
    <property type="molecule type" value="Genomic_DNA"/>
</dbReference>
<dbReference type="SUPFAM" id="SSF51069">
    <property type="entry name" value="Carbonic anhydrase"/>
    <property type="match status" value="1"/>
</dbReference>
<keyword evidence="11" id="KW-1185">Reference proteome</keyword>
<feature type="domain" description="Alpha-carbonic anhydrase" evidence="9">
    <location>
        <begin position="451"/>
        <end position="638"/>
    </location>
</feature>
<evidence type="ECO:0000256" key="2">
    <source>
        <dbReference type="ARBA" id="ARBA00012925"/>
    </source>
</evidence>
<accession>A0A812YX03</accession>
<evidence type="ECO:0000256" key="7">
    <source>
        <dbReference type="SAM" id="Coils"/>
    </source>
</evidence>
<evidence type="ECO:0000259" key="9">
    <source>
        <dbReference type="SMART" id="SM01057"/>
    </source>
</evidence>
<dbReference type="InterPro" id="IPR023561">
    <property type="entry name" value="Carbonic_anhydrase_a-class"/>
</dbReference>
<comment type="catalytic activity">
    <reaction evidence="6">
        <text>hydrogencarbonate + H(+) = CO2 + H2O</text>
        <dbReference type="Rhea" id="RHEA:10748"/>
        <dbReference type="ChEBI" id="CHEBI:15377"/>
        <dbReference type="ChEBI" id="CHEBI:15378"/>
        <dbReference type="ChEBI" id="CHEBI:16526"/>
        <dbReference type="ChEBI" id="CHEBI:17544"/>
        <dbReference type="EC" id="4.2.1.1"/>
    </reaction>
</comment>
<dbReference type="PANTHER" id="PTHR18952">
    <property type="entry name" value="CARBONIC ANHYDRASE"/>
    <property type="match status" value="1"/>
</dbReference>
<sequence>MAHLGRPAGVFIQVLERRLVLLTIAAFASVATGVANVGCTTVLGSSGSRYRWAMQNPALVAPVLLDYDVQEYRSPLMASLADGALVVSAPADITANFNLTYVSSNGTDAPQKYILQSIFLRKPAIVAEGTKQELSHELEVVLVHREVTGTGYFANIVVPVEVSAEPGLDLLAPLVNQADLPTEVGETQPVLVTNLLPLKLQHVYQGVSFQHFWGEITTSCNQSTAGARVLMRNATMATSKPVLEKILKSLEWTPSVVPVIPPAQTWMVQPCPRGGTCSLPAATDLTSQLTEATQVLKQDTSKLEEAKKAMDGSLLGLTSNISNVSNDAYTLAIRHRDDLRNAEAAVDGASRTVSTLQEQINSAKAAVWDSNAPAQTSPSVSSTTVASRSNQTTTTTSSISPAVTATPSFLEGSVHLQACNDGAASPLEVDLAQVEHVDATAAGAAEALLFWRLSATPSRPADAAAAETAAEAPRLRMANLGDRLRISGDKPIMVLLVHGKELPISFADISVPGEHSISGRRADAEIQLVHLPADPTQALAVALLMDDGGDASNVWLQHMAALPRAGEVAQVQGSDPMSMHPAFSRGVAGHYYRYSGRLQKSKCAHVRWNILEERGHISSQQLLELRQVLQPPASVDSFSDPSALLPMVLPRHKVSLASVRQSTQTVPASAVAAGNQVSSGSEPAPNLKSLLLSLPRINRLRFDLQIGLGSTAGKTTRPMEGPKTDRRGRSPMLWHILALHF</sequence>
<dbReference type="OrthoDB" id="429145at2759"/>
<dbReference type="Proteomes" id="UP000601435">
    <property type="component" value="Unassembled WGS sequence"/>
</dbReference>
<feature type="compositionally biased region" description="Low complexity" evidence="8">
    <location>
        <begin position="372"/>
        <end position="400"/>
    </location>
</feature>
<dbReference type="AlphaFoldDB" id="A0A812YX03"/>
<name>A0A812YX03_9DINO</name>
<dbReference type="InterPro" id="IPR001148">
    <property type="entry name" value="CA_dom"/>
</dbReference>
<keyword evidence="4" id="KW-0862">Zinc</keyword>
<evidence type="ECO:0000256" key="1">
    <source>
        <dbReference type="ARBA" id="ARBA00010718"/>
    </source>
</evidence>
<dbReference type="Gene3D" id="3.10.200.10">
    <property type="entry name" value="Alpha carbonic anhydrase"/>
    <property type="match status" value="1"/>
</dbReference>
<comment type="caution">
    <text evidence="10">The sequence shown here is derived from an EMBL/GenBank/DDBJ whole genome shotgun (WGS) entry which is preliminary data.</text>
</comment>
<evidence type="ECO:0000256" key="5">
    <source>
        <dbReference type="ARBA" id="ARBA00023239"/>
    </source>
</evidence>
<evidence type="ECO:0000313" key="10">
    <source>
        <dbReference type="EMBL" id="CAE7800520.1"/>
    </source>
</evidence>